<evidence type="ECO:0000256" key="5">
    <source>
        <dbReference type="ARBA" id="ARBA00023002"/>
    </source>
</evidence>
<dbReference type="InterPro" id="IPR016169">
    <property type="entry name" value="FAD-bd_PCMH_sub2"/>
</dbReference>
<dbReference type="Pfam" id="PF08031">
    <property type="entry name" value="BBE"/>
    <property type="match status" value="1"/>
</dbReference>
<evidence type="ECO:0000256" key="3">
    <source>
        <dbReference type="ARBA" id="ARBA00022630"/>
    </source>
</evidence>
<comment type="similarity">
    <text evidence="2">Belongs to the oxygen-dependent FAD-linked oxidoreductase family.</text>
</comment>
<dbReference type="InterPro" id="IPR012951">
    <property type="entry name" value="BBE"/>
</dbReference>
<keyword evidence="4" id="KW-0274">FAD</keyword>
<evidence type="ECO:0000256" key="1">
    <source>
        <dbReference type="ARBA" id="ARBA00001974"/>
    </source>
</evidence>
<accession>A0A516NVX1</accession>
<keyword evidence="5" id="KW-0560">Oxidoreductase</keyword>
<sequence>MRTVPASVHNSVRTLWPVVDCCTGALSGRAVSVRWSSGLDATVPGDRVEVAWRERFVSVSRRRFLAASAVGTAVGALGVSVARAGEPGVVGVGDAEYGRLVGRGYNRRFTARPERIFVPSSGDEVRVAVERAVGEGLRVAVRSGGHGFEDFVDNPGTQGIIDLGRVRDVYWDEEHRAFSVGAGADLGDVYERLLGGWGVTVPAGICQGVGAGGHIAGGGYGPLSRRFGLVSDHLYGVEVVTVDSGGRASVTVATRDGAHRDLWWAHTGGGGGNFGVVTRYLMRSADADGGDARRALPMAPGSMVTTRIVLPVATEESFVRFVGNYLAFFEEHREPGDRFAGLYAPLHVKPGLVGSDVLVLLDGDRADAGAMFDEFVAALSAGVMPGPVVLPVTRASYAETLANTYYAKGMPGFRVKARSGYLRRAYSEEQLRVLYRYLSDVRYLGESQVEFLPVGGAVNAVAADATATPARDSFMKMLIHAAWRSPGDDERFVAWAREMYRELYAETGGVPVRDAANGGAYINYPDADLADPHWNTSGVPWYTLYYGDNYQRLRRIKAEWDPNTVFRHGLSLDRPA</sequence>
<dbReference type="PROSITE" id="PS51318">
    <property type="entry name" value="TAT"/>
    <property type="match status" value="1"/>
</dbReference>
<dbReference type="InterPro" id="IPR016166">
    <property type="entry name" value="FAD-bd_PCMH"/>
</dbReference>
<dbReference type="KEGG" id="nod:FOH10_34425"/>
<proteinExistence type="inferred from homology"/>
<dbReference type="InterPro" id="IPR050416">
    <property type="entry name" value="FAD-linked_Oxidoreductase"/>
</dbReference>
<comment type="cofactor">
    <cofactor evidence="1">
        <name>FAD</name>
        <dbReference type="ChEBI" id="CHEBI:57692"/>
    </cofactor>
</comment>
<dbReference type="PANTHER" id="PTHR42973:SF39">
    <property type="entry name" value="FAD-BINDING PCMH-TYPE DOMAIN-CONTAINING PROTEIN"/>
    <property type="match status" value="1"/>
</dbReference>
<dbReference type="InterPro" id="IPR006094">
    <property type="entry name" value="Oxid_FAD_bind_N"/>
</dbReference>
<dbReference type="SUPFAM" id="SSF56176">
    <property type="entry name" value="FAD-binding/transporter-associated domain-like"/>
    <property type="match status" value="1"/>
</dbReference>
<dbReference type="InterPro" id="IPR036318">
    <property type="entry name" value="FAD-bd_PCMH-like_sf"/>
</dbReference>
<gene>
    <name evidence="7" type="ORF">FOH10_34425</name>
</gene>
<dbReference type="PROSITE" id="PS00862">
    <property type="entry name" value="OX2_COVAL_FAD"/>
    <property type="match status" value="1"/>
</dbReference>
<evidence type="ECO:0000256" key="2">
    <source>
        <dbReference type="ARBA" id="ARBA00005466"/>
    </source>
</evidence>
<protein>
    <submittedName>
        <fullName evidence="7">FAD-binding oxidoreductase</fullName>
    </submittedName>
</protein>
<evidence type="ECO:0000256" key="4">
    <source>
        <dbReference type="ARBA" id="ARBA00022827"/>
    </source>
</evidence>
<evidence type="ECO:0000313" key="7">
    <source>
        <dbReference type="EMBL" id="QDP83062.1"/>
    </source>
</evidence>
<organism evidence="7 8">
    <name type="scientific">Nocardia otitidiscaviarum</name>
    <dbReference type="NCBI Taxonomy" id="1823"/>
    <lineage>
        <taxon>Bacteria</taxon>
        <taxon>Bacillati</taxon>
        <taxon>Actinomycetota</taxon>
        <taxon>Actinomycetes</taxon>
        <taxon>Mycobacteriales</taxon>
        <taxon>Nocardiaceae</taxon>
        <taxon>Nocardia</taxon>
    </lineage>
</organism>
<dbReference type="InterPro" id="IPR006093">
    <property type="entry name" value="Oxy_OxRdtase_FAD_BS"/>
</dbReference>
<evidence type="ECO:0000313" key="8">
    <source>
        <dbReference type="Proteomes" id="UP000317039"/>
    </source>
</evidence>
<dbReference type="EMBL" id="CP041695">
    <property type="protein sequence ID" value="QDP83062.1"/>
    <property type="molecule type" value="Genomic_DNA"/>
</dbReference>
<dbReference type="AlphaFoldDB" id="A0A516NVX1"/>
<feature type="domain" description="FAD-binding PCMH-type" evidence="6">
    <location>
        <begin position="109"/>
        <end position="287"/>
    </location>
</feature>
<dbReference type="Pfam" id="PF01565">
    <property type="entry name" value="FAD_binding_4"/>
    <property type="match status" value="1"/>
</dbReference>
<dbReference type="InterPro" id="IPR006311">
    <property type="entry name" value="TAT_signal"/>
</dbReference>
<dbReference type="PROSITE" id="PS51387">
    <property type="entry name" value="FAD_PCMH"/>
    <property type="match status" value="1"/>
</dbReference>
<reference evidence="7 8" key="1">
    <citation type="submission" date="2019-07" db="EMBL/GenBank/DDBJ databases">
        <title>Complete Genome Sequence and Methylome Analysis of Nocardia otitidis-caviarum NEB252.</title>
        <authorList>
            <person name="Fomenkov A."/>
            <person name="Anton B.P."/>
            <person name="Vincze T."/>
            <person name="Roberts R.J."/>
        </authorList>
    </citation>
    <scope>NUCLEOTIDE SEQUENCE [LARGE SCALE GENOMIC DNA]</scope>
    <source>
        <strain evidence="7 8">NEB252</strain>
    </source>
</reference>
<dbReference type="GO" id="GO:0071949">
    <property type="term" value="F:FAD binding"/>
    <property type="evidence" value="ECO:0007669"/>
    <property type="project" value="InterPro"/>
</dbReference>
<dbReference type="PANTHER" id="PTHR42973">
    <property type="entry name" value="BINDING OXIDOREDUCTASE, PUTATIVE (AFU_ORTHOLOGUE AFUA_1G17690)-RELATED"/>
    <property type="match status" value="1"/>
</dbReference>
<dbReference type="NCBIfam" id="TIGR01409">
    <property type="entry name" value="TAT_signal_seq"/>
    <property type="match status" value="1"/>
</dbReference>
<dbReference type="Proteomes" id="UP000317039">
    <property type="component" value="Chromosome"/>
</dbReference>
<dbReference type="GO" id="GO:0016491">
    <property type="term" value="F:oxidoreductase activity"/>
    <property type="evidence" value="ECO:0007669"/>
    <property type="project" value="UniProtKB-KW"/>
</dbReference>
<name>A0A516NVX1_9NOCA</name>
<dbReference type="InterPro" id="IPR019546">
    <property type="entry name" value="TAT_signal_bac_arc"/>
</dbReference>
<dbReference type="Gene3D" id="3.40.462.20">
    <property type="match status" value="1"/>
</dbReference>
<evidence type="ECO:0000259" key="6">
    <source>
        <dbReference type="PROSITE" id="PS51387"/>
    </source>
</evidence>
<keyword evidence="3" id="KW-0285">Flavoprotein</keyword>
<dbReference type="Gene3D" id="3.30.465.10">
    <property type="match status" value="1"/>
</dbReference>